<evidence type="ECO:0000313" key="3">
    <source>
        <dbReference type="EMBL" id="NKY23520.1"/>
    </source>
</evidence>
<dbReference type="InterPro" id="IPR023393">
    <property type="entry name" value="START-like_dom_sf"/>
</dbReference>
<dbReference type="EMBL" id="JAAXOX010000006">
    <property type="protein sequence ID" value="NKY23520.1"/>
    <property type="molecule type" value="Genomic_DNA"/>
</dbReference>
<organism evidence="3 4">
    <name type="scientific">Cellulomonas denverensis</name>
    <dbReference type="NCBI Taxonomy" id="264297"/>
    <lineage>
        <taxon>Bacteria</taxon>
        <taxon>Bacillati</taxon>
        <taxon>Actinomycetota</taxon>
        <taxon>Actinomycetes</taxon>
        <taxon>Micrococcales</taxon>
        <taxon>Cellulomonadaceae</taxon>
        <taxon>Cellulomonas</taxon>
    </lineage>
</organism>
<reference evidence="3 4" key="1">
    <citation type="submission" date="2020-04" db="EMBL/GenBank/DDBJ databases">
        <title>MicrobeNet Type strains.</title>
        <authorList>
            <person name="Nicholson A.C."/>
        </authorList>
    </citation>
    <scope>NUCLEOTIDE SEQUENCE [LARGE SCALE GENOMIC DNA]</scope>
    <source>
        <strain evidence="3 4">ATCC BAA-788</strain>
    </source>
</reference>
<dbReference type="CDD" id="cd07814">
    <property type="entry name" value="SRPBCC_CalC_Aha1-like"/>
    <property type="match status" value="1"/>
</dbReference>
<dbReference type="AlphaFoldDB" id="A0A7X6KWL7"/>
<name>A0A7X6KWL7_9CELL</name>
<dbReference type="Pfam" id="PF08327">
    <property type="entry name" value="AHSA1"/>
    <property type="match status" value="1"/>
</dbReference>
<keyword evidence="4" id="KW-1185">Reference proteome</keyword>
<gene>
    <name evidence="3" type="ORF">HGA03_12685</name>
</gene>
<dbReference type="Proteomes" id="UP000581206">
    <property type="component" value="Unassembled WGS sequence"/>
</dbReference>
<sequence length="140" mass="15810">MSGTTVVRTFPVPRERLWRAWTGPEFAIWFGTEQVPVADLKQDVRTGGRWSATMHLPDGTVKHWVGEFLELDPPERLVLTLTDEPEHPGRALITVHFTESRGVTTMTMFQTGSGLSEEEYAQVNAGYQKFFDTLEKLVTG</sequence>
<dbReference type="InterPro" id="IPR013538">
    <property type="entry name" value="ASHA1/2-like_C"/>
</dbReference>
<dbReference type="RefSeq" id="WP_168630648.1">
    <property type="nucleotide sequence ID" value="NZ_BONL01000006.1"/>
</dbReference>
<comment type="similarity">
    <text evidence="1">Belongs to the AHA1 family.</text>
</comment>
<evidence type="ECO:0000313" key="4">
    <source>
        <dbReference type="Proteomes" id="UP000581206"/>
    </source>
</evidence>
<dbReference type="Gene3D" id="3.30.530.20">
    <property type="match status" value="1"/>
</dbReference>
<evidence type="ECO:0000259" key="2">
    <source>
        <dbReference type="Pfam" id="PF08327"/>
    </source>
</evidence>
<accession>A0A7X6KWL7</accession>
<protein>
    <submittedName>
        <fullName evidence="3">SRPBCC domain-containing protein</fullName>
    </submittedName>
</protein>
<feature type="domain" description="Activator of Hsp90 ATPase homologue 1/2-like C-terminal" evidence="2">
    <location>
        <begin position="12"/>
        <end position="138"/>
    </location>
</feature>
<dbReference type="SUPFAM" id="SSF55961">
    <property type="entry name" value="Bet v1-like"/>
    <property type="match status" value="1"/>
</dbReference>
<evidence type="ECO:0000256" key="1">
    <source>
        <dbReference type="ARBA" id="ARBA00006817"/>
    </source>
</evidence>
<proteinExistence type="inferred from homology"/>
<comment type="caution">
    <text evidence="3">The sequence shown here is derived from an EMBL/GenBank/DDBJ whole genome shotgun (WGS) entry which is preliminary data.</text>
</comment>